<organism evidence="1 2">
    <name type="scientific">Nocardiopsis suaedae</name>
    <dbReference type="NCBI Taxonomy" id="3018444"/>
    <lineage>
        <taxon>Bacteria</taxon>
        <taxon>Bacillati</taxon>
        <taxon>Actinomycetota</taxon>
        <taxon>Actinomycetes</taxon>
        <taxon>Streptosporangiales</taxon>
        <taxon>Nocardiopsidaceae</taxon>
        <taxon>Nocardiopsis</taxon>
    </lineage>
</organism>
<dbReference type="EMBL" id="JAQFWP010000024">
    <property type="protein sequence ID" value="MDA2805721.1"/>
    <property type="molecule type" value="Genomic_DNA"/>
</dbReference>
<accession>A0ABT4TLY9</accession>
<evidence type="ECO:0000313" key="1">
    <source>
        <dbReference type="EMBL" id="MDA2805721.1"/>
    </source>
</evidence>
<protein>
    <submittedName>
        <fullName evidence="1">Uncharacterized protein</fullName>
    </submittedName>
</protein>
<proteinExistence type="predicted"/>
<evidence type="ECO:0000313" key="2">
    <source>
        <dbReference type="Proteomes" id="UP001165685"/>
    </source>
</evidence>
<reference evidence="1" key="1">
    <citation type="submission" date="2023-01" db="EMBL/GenBank/DDBJ databases">
        <title>Draft genome sequence of Nocardiopsis sp. LSu2-4 isolated from halophytes.</title>
        <authorList>
            <person name="Duangmal K."/>
            <person name="Chantavorakit T."/>
        </authorList>
    </citation>
    <scope>NUCLEOTIDE SEQUENCE</scope>
    <source>
        <strain evidence="1">LSu2-4</strain>
    </source>
</reference>
<comment type="caution">
    <text evidence="1">The sequence shown here is derived from an EMBL/GenBank/DDBJ whole genome shotgun (WGS) entry which is preliminary data.</text>
</comment>
<dbReference type="Proteomes" id="UP001165685">
    <property type="component" value="Unassembled WGS sequence"/>
</dbReference>
<dbReference type="RefSeq" id="WP_270678374.1">
    <property type="nucleotide sequence ID" value="NZ_JAQFWP010000024.1"/>
</dbReference>
<sequence length="216" mass="23296">MQTELTATAGLLAVLDRRLIALRAALHTGDRAQRPAQAPTSVQLAARGALAAAERWDAQAMAARGLAPIGAGKAPLDLALLDTHRDILLDLAALERAIADRVAPTLAPPSRERLTRRIADLLPLASLLSDLEDHVHSELRRLTWRASAALGDTTPLVRITAMRCPVCSALSLRLDTERDLITCFNAACRCGENLCRCADGRRHAWRPSDLIGQEAV</sequence>
<gene>
    <name evidence="1" type="ORF">O4U47_14475</name>
</gene>
<name>A0ABT4TLY9_9ACTN</name>
<keyword evidence="2" id="KW-1185">Reference proteome</keyword>